<dbReference type="Proteomes" id="UP000182334">
    <property type="component" value="Chromosome IV"/>
</dbReference>
<dbReference type="PROSITE" id="PS50003">
    <property type="entry name" value="PH_DOMAIN"/>
    <property type="match status" value="1"/>
</dbReference>
<feature type="compositionally biased region" description="Acidic residues" evidence="1">
    <location>
        <begin position="596"/>
        <end position="606"/>
    </location>
</feature>
<feature type="region of interest" description="Disordered" evidence="1">
    <location>
        <begin position="1"/>
        <end position="29"/>
    </location>
</feature>
<feature type="compositionally biased region" description="Low complexity" evidence="1">
    <location>
        <begin position="762"/>
        <end position="774"/>
    </location>
</feature>
<evidence type="ECO:0000313" key="3">
    <source>
        <dbReference type="EMBL" id="SGZ54352.1"/>
    </source>
</evidence>
<dbReference type="SMART" id="SM00233">
    <property type="entry name" value="PH"/>
    <property type="match status" value="1"/>
</dbReference>
<feature type="compositionally biased region" description="Low complexity" evidence="1">
    <location>
        <begin position="946"/>
        <end position="959"/>
    </location>
</feature>
<protein>
    <submittedName>
        <fullName evidence="3">CIC11C00000003388</fullName>
    </submittedName>
</protein>
<reference evidence="3 4" key="1">
    <citation type="submission" date="2016-10" db="EMBL/GenBank/DDBJ databases">
        <authorList>
            <person name="de Groot N.N."/>
        </authorList>
    </citation>
    <scope>NUCLEOTIDE SEQUENCE [LARGE SCALE GENOMIC DNA]</scope>
    <source>
        <strain evidence="3 4">CBS 141442</strain>
    </source>
</reference>
<gene>
    <name evidence="3" type="ORF">SAMEA4029010_CIC11G00000003388</name>
</gene>
<evidence type="ECO:0000259" key="2">
    <source>
        <dbReference type="PROSITE" id="PS50003"/>
    </source>
</evidence>
<feature type="compositionally biased region" description="Low complexity" evidence="1">
    <location>
        <begin position="820"/>
        <end position="840"/>
    </location>
</feature>
<dbReference type="OrthoDB" id="5563754at2759"/>
<dbReference type="EMBL" id="LT635759">
    <property type="protein sequence ID" value="SGZ54352.1"/>
    <property type="molecule type" value="Genomic_DNA"/>
</dbReference>
<feature type="compositionally biased region" description="Low complexity" evidence="1">
    <location>
        <begin position="999"/>
        <end position="1049"/>
    </location>
</feature>
<organism evidence="3 4">
    <name type="scientific">Sungouiella intermedia</name>
    <dbReference type="NCBI Taxonomy" id="45354"/>
    <lineage>
        <taxon>Eukaryota</taxon>
        <taxon>Fungi</taxon>
        <taxon>Dikarya</taxon>
        <taxon>Ascomycota</taxon>
        <taxon>Saccharomycotina</taxon>
        <taxon>Pichiomycetes</taxon>
        <taxon>Metschnikowiaceae</taxon>
        <taxon>Sungouiella</taxon>
    </lineage>
</organism>
<accession>A0A1L0DEL6</accession>
<evidence type="ECO:0000256" key="1">
    <source>
        <dbReference type="SAM" id="MobiDB-lite"/>
    </source>
</evidence>
<name>A0A1L0DEL6_9ASCO</name>
<dbReference type="InterPro" id="IPR011993">
    <property type="entry name" value="PH-like_dom_sf"/>
</dbReference>
<dbReference type="Pfam" id="PF25381">
    <property type="entry name" value="PH_26"/>
    <property type="match status" value="1"/>
</dbReference>
<keyword evidence="4" id="KW-1185">Reference proteome</keyword>
<dbReference type="SUPFAM" id="SSF50729">
    <property type="entry name" value="PH domain-like"/>
    <property type="match status" value="1"/>
</dbReference>
<dbReference type="InterPro" id="IPR001849">
    <property type="entry name" value="PH_domain"/>
</dbReference>
<dbReference type="STRING" id="45354.A0A1L0DEL6"/>
<feature type="compositionally biased region" description="Basic and acidic residues" evidence="1">
    <location>
        <begin position="851"/>
        <end position="861"/>
    </location>
</feature>
<evidence type="ECO:0000313" key="4">
    <source>
        <dbReference type="Proteomes" id="UP000182334"/>
    </source>
</evidence>
<feature type="compositionally biased region" description="Polar residues" evidence="1">
    <location>
        <begin position="780"/>
        <end position="789"/>
    </location>
</feature>
<proteinExistence type="predicted"/>
<dbReference type="InterPro" id="IPR058155">
    <property type="entry name" value="Skg3/CAF120-like_PH"/>
</dbReference>
<feature type="compositionally biased region" description="Low complexity" evidence="1">
    <location>
        <begin position="876"/>
        <end position="937"/>
    </location>
</feature>
<feature type="region of interest" description="Disordered" evidence="1">
    <location>
        <begin position="652"/>
        <end position="698"/>
    </location>
</feature>
<dbReference type="Gene3D" id="2.30.29.30">
    <property type="entry name" value="Pleckstrin-homology domain (PH domain)/Phosphotyrosine-binding domain (PTB)"/>
    <property type="match status" value="1"/>
</dbReference>
<feature type="compositionally biased region" description="Low complexity" evidence="1">
    <location>
        <begin position="796"/>
        <end position="810"/>
    </location>
</feature>
<dbReference type="AlphaFoldDB" id="A0A1L0DEL6"/>
<dbReference type="CDD" id="cd00821">
    <property type="entry name" value="PH"/>
    <property type="match status" value="1"/>
</dbReference>
<feature type="region of interest" description="Disordered" evidence="1">
    <location>
        <begin position="584"/>
        <end position="640"/>
    </location>
</feature>
<feature type="domain" description="PH" evidence="2">
    <location>
        <begin position="46"/>
        <end position="166"/>
    </location>
</feature>
<sequence length="1065" mass="119733">MRFGALSPKKASRLPVRDPSPTREDPNEVSPELVPIVTLLSAQNHRRYYEGIFMLYYDLNGDGKPADRKWQEVYGILTGNQLAYLDASNLAKFKDQQDKLLEASNKPNYLNFTDAVFNAMAVLPAAKQQLENVIIVLTTLKNRYIIQLRSYDLLKEWYLALRLATFEYLQLQEAYTGALLSARGLRLSDIRTILAEKRFNHEDWVKIRYGSGMAWKRCYAVIEPSTFKRKVFTPGRMLLYESENIKKKNLLGVITDATLVTAVYPQLHFFIDKSTIMKLEGSVNFKLPSVKNGKKSLADALETSIFIMPEQHSSVPGFDTLIRFLVPLFDAFGLYGRPKRLKADRMDPESLVFGLPTLPYVHYLNMSDLNALVGSQQYLTWDSATWKAAFKKVLLLKLAQGYDGCGSSRGFLGALSSLNSPRIGSPMSANRPMSPEFENRALRLVSGPLPKLSQPLQHPETHRIALADNSRKPDPFGKPLPKVGQEAQSAVIGTPSYRLPPGEGLKEVSNPGANKNVNNLEINTADDPRKSIQLADIYHKYSKIQTPSDKFDDRNKILNGSAEEIDENVLPSLIRKKSLMRGGIYPNSEDHLIDSSDSEDEDDDGSSDSIYQLEGPLNAGTLKVPGYDQRNSSYSSVQSPLTQYNEFSQQFSKAVEQPGRPDLHNARYGDNSDDSDFSDSQSPPPVPAHGAYDKESSAATPLPQILQLLLQGQGQTEQRQTSQGNQVSAPLYREAQQTLQNQLYQQQNSKPSNVQKSRANTDLNLTLNNPPSSNKPRYISSPNSSQNQLPRFETKQPVSLGQLPSPLGPLAYSHEQVPYPQSQQAPKQTPQQAPKQVPQQGYYHTQSQRPAKAEYPGERKPLNSSPTVAPTSAFRVHPQVPPHQAQQSLQRAQNQVLPQQPQQPQHPQSRHPYYQRVDQGQGSQQGHHGQYQSTSQQIQPNGYSGGQRQQQPPQVVGQQHTMPPRPKVSAQNSSPSIRSYDNSGQIYHSQVQPNFSSRQQYPPQNQYGQQQYSQQQYSQQQYGQQQYGQQQYGQQPQLNGQQYQQQGNSETKYILNPNQGYMRKY</sequence>
<feature type="region of interest" description="Disordered" evidence="1">
    <location>
        <begin position="762"/>
        <end position="982"/>
    </location>
</feature>
<feature type="region of interest" description="Disordered" evidence="1">
    <location>
        <begin position="995"/>
        <end position="1065"/>
    </location>
</feature>
<feature type="compositionally biased region" description="Polar residues" evidence="1">
    <location>
        <begin position="969"/>
        <end position="982"/>
    </location>
</feature>
<feature type="compositionally biased region" description="Polar residues" evidence="1">
    <location>
        <begin position="629"/>
        <end position="640"/>
    </location>
</feature>